<comment type="similarity">
    <text evidence="3">Belongs to the aldo/keto reductase family. Aldo/keto reductase 2 subfamily.</text>
</comment>
<sequence>MCRDQGMAIAPWAPLGQGKFKSSEARSSDSEGGCGRASNMSEHDIQVSDALEKVAKRKNTTLHAVALAYVMHKTPSVFPIVGQRKVEHLKANVEALSVSLSDEDLAEIDNASSFDIGFPMNFIFRDSYTTNSTAADVSFTRVSAHIDAPPNPSPVRPRRHLV</sequence>
<name>Q2UHX7_ASPOR</name>
<dbReference type="Gene3D" id="3.20.20.100">
    <property type="entry name" value="NADP-dependent oxidoreductase domain"/>
    <property type="match status" value="1"/>
</dbReference>
<evidence type="ECO:0000256" key="1">
    <source>
        <dbReference type="ARBA" id="ARBA00022857"/>
    </source>
</evidence>
<dbReference type="VEuPathDB" id="FungiDB:AO090023000268"/>
<dbReference type="PANTHER" id="PTHR43364">
    <property type="entry name" value="NADH-SPECIFIC METHYLGLYOXAL REDUCTASE-RELATED"/>
    <property type="match status" value="1"/>
</dbReference>
<keyword evidence="7" id="KW-1185">Reference proteome</keyword>
<evidence type="ECO:0000259" key="5">
    <source>
        <dbReference type="Pfam" id="PF00248"/>
    </source>
</evidence>
<evidence type="ECO:0000313" key="7">
    <source>
        <dbReference type="Proteomes" id="UP000006564"/>
    </source>
</evidence>
<feature type="region of interest" description="Disordered" evidence="4">
    <location>
        <begin position="18"/>
        <end position="41"/>
    </location>
</feature>
<proteinExistence type="inferred from homology"/>
<keyword evidence="1" id="KW-0521">NADP</keyword>
<dbReference type="GO" id="GO:0016491">
    <property type="term" value="F:oxidoreductase activity"/>
    <property type="evidence" value="ECO:0007669"/>
    <property type="project" value="UniProtKB-KW"/>
</dbReference>
<dbReference type="PANTHER" id="PTHR43364:SF7">
    <property type="entry name" value="NADP-DEPENDENT OXIDOREDUCTASE DOMAIN-CONTAINING PROTEIN-RELATED"/>
    <property type="match status" value="1"/>
</dbReference>
<protein>
    <submittedName>
        <fullName evidence="6">DNA, SC023</fullName>
    </submittedName>
</protein>
<keyword evidence="2" id="KW-0560">Oxidoreductase</keyword>
<dbReference type="AlphaFoldDB" id="Q2UHX7"/>
<organism evidence="6 7">
    <name type="scientific">Aspergillus oryzae (strain ATCC 42149 / RIB 40)</name>
    <name type="common">Yellow koji mold</name>
    <dbReference type="NCBI Taxonomy" id="510516"/>
    <lineage>
        <taxon>Eukaryota</taxon>
        <taxon>Fungi</taxon>
        <taxon>Dikarya</taxon>
        <taxon>Ascomycota</taxon>
        <taxon>Pezizomycotina</taxon>
        <taxon>Eurotiomycetes</taxon>
        <taxon>Eurotiomycetidae</taxon>
        <taxon>Eurotiales</taxon>
        <taxon>Aspergillaceae</taxon>
        <taxon>Aspergillus</taxon>
        <taxon>Aspergillus subgen. Circumdati</taxon>
    </lineage>
</organism>
<accession>Q2UHX7</accession>
<dbReference type="Pfam" id="PF00248">
    <property type="entry name" value="Aldo_ket_red"/>
    <property type="match status" value="1"/>
</dbReference>
<dbReference type="EMBL" id="AP007157">
    <property type="protein sequence ID" value="BAE58838.1"/>
    <property type="molecule type" value="Genomic_DNA"/>
</dbReference>
<evidence type="ECO:0000256" key="2">
    <source>
        <dbReference type="ARBA" id="ARBA00023002"/>
    </source>
</evidence>
<gene>
    <name evidence="6" type="ORF">AO090023000268</name>
</gene>
<dbReference type="InterPro" id="IPR036812">
    <property type="entry name" value="NAD(P)_OxRdtase_dom_sf"/>
</dbReference>
<dbReference type="KEGG" id="aor:AO090023000268"/>
<feature type="domain" description="NADP-dependent oxidoreductase" evidence="5">
    <location>
        <begin position="1"/>
        <end position="111"/>
    </location>
</feature>
<dbReference type="HOGENOM" id="CLU_138066_0_0_1"/>
<dbReference type="InterPro" id="IPR023210">
    <property type="entry name" value="NADP_OxRdtase_dom"/>
</dbReference>
<dbReference type="SUPFAM" id="SSF51430">
    <property type="entry name" value="NAD(P)-linked oxidoreductase"/>
    <property type="match status" value="1"/>
</dbReference>
<dbReference type="InterPro" id="IPR050523">
    <property type="entry name" value="AKR_Detox_Biosynth"/>
</dbReference>
<dbReference type="EMBL" id="BA000051">
    <property type="protein sequence ID" value="BAE58838.1"/>
    <property type="molecule type" value="Genomic_DNA"/>
</dbReference>
<evidence type="ECO:0000256" key="3">
    <source>
        <dbReference type="ARBA" id="ARBA00038157"/>
    </source>
</evidence>
<dbReference type="GeneID" id="5992842"/>
<dbReference type="Proteomes" id="UP000006564">
    <property type="component" value="Chromosome 3"/>
</dbReference>
<dbReference type="OMA" id="FGMAQAP"/>
<reference evidence="6 7" key="1">
    <citation type="journal article" date="2005" name="Nature">
        <title>Genome sequencing and analysis of Aspergillus oryzae.</title>
        <authorList>
            <person name="Machida M."/>
            <person name="Asai K."/>
            <person name="Sano M."/>
            <person name="Tanaka T."/>
            <person name="Kumagai T."/>
            <person name="Terai G."/>
            <person name="Kusumoto K."/>
            <person name="Arima T."/>
            <person name="Akita O."/>
            <person name="Kashiwagi Y."/>
            <person name="Abe K."/>
            <person name="Gomi K."/>
            <person name="Horiuchi H."/>
            <person name="Kitamoto K."/>
            <person name="Kobayashi T."/>
            <person name="Takeuchi M."/>
            <person name="Denning D.W."/>
            <person name="Galagan J.E."/>
            <person name="Nierman W.C."/>
            <person name="Yu J."/>
            <person name="Archer D.B."/>
            <person name="Bennett J.W."/>
            <person name="Bhatnagar D."/>
            <person name="Cleveland T.E."/>
            <person name="Fedorova N.D."/>
            <person name="Gotoh O."/>
            <person name="Horikawa H."/>
            <person name="Hosoyama A."/>
            <person name="Ichinomiya M."/>
            <person name="Igarashi R."/>
            <person name="Iwashita K."/>
            <person name="Juvvadi P.R."/>
            <person name="Kato M."/>
            <person name="Kato Y."/>
            <person name="Kin T."/>
            <person name="Kokubun A."/>
            <person name="Maeda H."/>
            <person name="Maeyama N."/>
            <person name="Maruyama J."/>
            <person name="Nagasaki H."/>
            <person name="Nakajima T."/>
            <person name="Oda K."/>
            <person name="Okada K."/>
            <person name="Paulsen I."/>
            <person name="Sakamoto K."/>
            <person name="Sawano T."/>
            <person name="Takahashi M."/>
            <person name="Takase K."/>
            <person name="Terabayashi Y."/>
            <person name="Wortman J."/>
            <person name="Yamada O."/>
            <person name="Yamagata Y."/>
            <person name="Anazawa H."/>
            <person name="Hata Y."/>
            <person name="Koide Y."/>
            <person name="Komori T."/>
            <person name="Koyama Y."/>
            <person name="Minetoki T."/>
            <person name="Suharnan S."/>
            <person name="Tanaka A."/>
            <person name="Isono K."/>
            <person name="Kuhara S."/>
            <person name="Ogasawara N."/>
            <person name="Kikuchi H."/>
        </authorList>
    </citation>
    <scope>NUCLEOTIDE SEQUENCE [LARGE SCALE GENOMIC DNA]</scope>
    <source>
        <strain evidence="7">ATCC 42149 / RIB 40</strain>
    </source>
</reference>
<evidence type="ECO:0000256" key="4">
    <source>
        <dbReference type="SAM" id="MobiDB-lite"/>
    </source>
</evidence>
<evidence type="ECO:0000313" key="6">
    <source>
        <dbReference type="EMBL" id="BAE58838.1"/>
    </source>
</evidence>
<dbReference type="RefSeq" id="XP_023090524.1">
    <property type="nucleotide sequence ID" value="XM_023235509.1"/>
</dbReference>